<feature type="transmembrane region" description="Helical" evidence="5">
    <location>
        <begin position="54"/>
        <end position="71"/>
    </location>
</feature>
<evidence type="ECO:0000256" key="4">
    <source>
        <dbReference type="SAM" id="Coils"/>
    </source>
</evidence>
<sequence>MFANITDYFLPAAFAGSLDLRRRVRIIINTVLLTSLFSLNFLVLCWWADLKPGMYVLLFGIISFGLLLFGYRAGMYSHIALGYWFLFVGYLTVVVNSAYQGGYYAATTWWLGLCGVTGSFLLGRRAGLIYFGLGLVTALTFWLLEQRHYVFPNLVPVDKAQFWHIDILAGLMLILLVVALVFDNINTNTLRVISVQNALLSERTAQLEQSLADLQAAQAQLVQQEKMAFLGELTAGIAHELQNPLTFMKNFAEVSTGLVDDMGGTRPGGGTRAAGLEGDILAGLKQNLREISQHGQRATAIITGMLEHARAGTGLRILTPLNGLVEESLRLAYQGLRAKDRDFSAHLTTALDPALPLVAVVPQDLGRVLINLLTNAFYAVRQRQQAGEVSYRPEVRVHTSAGQGGVEIRIADNGTGMSAAVQAKIFQPFFTTKPLGEGTGLGLSLAHDIIAQGHGGTLYVESQEGQGTTFRVGLPLNGPV</sequence>
<evidence type="ECO:0000259" key="6">
    <source>
        <dbReference type="PROSITE" id="PS50109"/>
    </source>
</evidence>
<keyword evidence="5" id="KW-0812">Transmembrane</keyword>
<feature type="transmembrane region" description="Helical" evidence="5">
    <location>
        <begin position="164"/>
        <end position="182"/>
    </location>
</feature>
<dbReference type="InterPro" id="IPR004358">
    <property type="entry name" value="Sig_transdc_His_kin-like_C"/>
</dbReference>
<organism evidence="7 8">
    <name type="scientific">Hymenobacter frigidus</name>
    <dbReference type="NCBI Taxonomy" id="1524095"/>
    <lineage>
        <taxon>Bacteria</taxon>
        <taxon>Pseudomonadati</taxon>
        <taxon>Bacteroidota</taxon>
        <taxon>Cytophagia</taxon>
        <taxon>Cytophagales</taxon>
        <taxon>Hymenobacteraceae</taxon>
        <taxon>Hymenobacter</taxon>
    </lineage>
</organism>
<dbReference type="Pfam" id="PF00512">
    <property type="entry name" value="HisKA"/>
    <property type="match status" value="1"/>
</dbReference>
<dbReference type="CDD" id="cd00082">
    <property type="entry name" value="HisKA"/>
    <property type="match status" value="1"/>
</dbReference>
<dbReference type="RefSeq" id="WP_188560011.1">
    <property type="nucleotide sequence ID" value="NZ_BMGY01000001.1"/>
</dbReference>
<comment type="catalytic activity">
    <reaction evidence="1">
        <text>ATP + protein L-histidine = ADP + protein N-phospho-L-histidine.</text>
        <dbReference type="EC" id="2.7.13.3"/>
    </reaction>
</comment>
<dbReference type="InterPro" id="IPR036097">
    <property type="entry name" value="HisK_dim/P_sf"/>
</dbReference>
<feature type="transmembrane region" description="Helical" evidence="5">
    <location>
        <begin position="26"/>
        <end position="48"/>
    </location>
</feature>
<dbReference type="SMART" id="SM00388">
    <property type="entry name" value="HisKA"/>
    <property type="match status" value="1"/>
</dbReference>
<evidence type="ECO:0000256" key="5">
    <source>
        <dbReference type="SAM" id="Phobius"/>
    </source>
</evidence>
<dbReference type="Proteomes" id="UP000637774">
    <property type="component" value="Unassembled WGS sequence"/>
</dbReference>
<evidence type="ECO:0000313" key="8">
    <source>
        <dbReference type="Proteomes" id="UP000637774"/>
    </source>
</evidence>
<dbReference type="InterPro" id="IPR036890">
    <property type="entry name" value="HATPase_C_sf"/>
</dbReference>
<feature type="transmembrane region" description="Helical" evidence="5">
    <location>
        <begin position="101"/>
        <end position="121"/>
    </location>
</feature>
<dbReference type="PRINTS" id="PR00344">
    <property type="entry name" value="BCTRLSENSOR"/>
</dbReference>
<keyword evidence="5" id="KW-1133">Transmembrane helix</keyword>
<keyword evidence="5" id="KW-0472">Membrane</keyword>
<evidence type="ECO:0000256" key="3">
    <source>
        <dbReference type="ARBA" id="ARBA00022553"/>
    </source>
</evidence>
<feature type="domain" description="Histidine kinase" evidence="6">
    <location>
        <begin position="236"/>
        <end position="478"/>
    </location>
</feature>
<dbReference type="PANTHER" id="PTHR43065:SF42">
    <property type="entry name" value="TWO-COMPONENT SENSOR PPRA"/>
    <property type="match status" value="1"/>
</dbReference>
<dbReference type="SMART" id="SM00387">
    <property type="entry name" value="HATPase_c"/>
    <property type="match status" value="1"/>
</dbReference>
<comment type="caution">
    <text evidence="7">The sequence shown here is derived from an EMBL/GenBank/DDBJ whole genome shotgun (WGS) entry which is preliminary data.</text>
</comment>
<evidence type="ECO:0000313" key="7">
    <source>
        <dbReference type="EMBL" id="GGH78405.1"/>
    </source>
</evidence>
<dbReference type="Pfam" id="PF02518">
    <property type="entry name" value="HATPase_c"/>
    <property type="match status" value="1"/>
</dbReference>
<evidence type="ECO:0000256" key="1">
    <source>
        <dbReference type="ARBA" id="ARBA00000085"/>
    </source>
</evidence>
<dbReference type="EMBL" id="BMGY01000001">
    <property type="protein sequence ID" value="GGH78405.1"/>
    <property type="molecule type" value="Genomic_DNA"/>
</dbReference>
<dbReference type="Gene3D" id="3.30.565.10">
    <property type="entry name" value="Histidine kinase-like ATPase, C-terminal domain"/>
    <property type="match status" value="1"/>
</dbReference>
<feature type="transmembrane region" description="Helical" evidence="5">
    <location>
        <begin position="128"/>
        <end position="144"/>
    </location>
</feature>
<evidence type="ECO:0000256" key="2">
    <source>
        <dbReference type="ARBA" id="ARBA00012438"/>
    </source>
</evidence>
<keyword evidence="4" id="KW-0175">Coiled coil</keyword>
<protein>
    <recommendedName>
        <fullName evidence="2">histidine kinase</fullName>
        <ecNumber evidence="2">2.7.13.3</ecNumber>
    </recommendedName>
</protein>
<dbReference type="Gene3D" id="1.10.287.130">
    <property type="match status" value="1"/>
</dbReference>
<keyword evidence="3" id="KW-0597">Phosphoprotein</keyword>
<dbReference type="PROSITE" id="PS50109">
    <property type="entry name" value="HIS_KIN"/>
    <property type="match status" value="1"/>
</dbReference>
<keyword evidence="8" id="KW-1185">Reference proteome</keyword>
<gene>
    <name evidence="7" type="ORF">GCM10011495_00560</name>
</gene>
<dbReference type="InterPro" id="IPR003661">
    <property type="entry name" value="HisK_dim/P_dom"/>
</dbReference>
<feature type="coiled-coil region" evidence="4">
    <location>
        <begin position="197"/>
        <end position="227"/>
    </location>
</feature>
<accession>A0ABQ1ZW87</accession>
<dbReference type="SUPFAM" id="SSF55874">
    <property type="entry name" value="ATPase domain of HSP90 chaperone/DNA topoisomerase II/histidine kinase"/>
    <property type="match status" value="1"/>
</dbReference>
<feature type="transmembrane region" description="Helical" evidence="5">
    <location>
        <begin position="78"/>
        <end position="95"/>
    </location>
</feature>
<dbReference type="EC" id="2.7.13.3" evidence="2"/>
<dbReference type="SUPFAM" id="SSF47384">
    <property type="entry name" value="Homodimeric domain of signal transducing histidine kinase"/>
    <property type="match status" value="1"/>
</dbReference>
<name>A0ABQ1ZW87_9BACT</name>
<reference evidence="8" key="1">
    <citation type="journal article" date="2019" name="Int. J. Syst. Evol. Microbiol.">
        <title>The Global Catalogue of Microorganisms (GCM) 10K type strain sequencing project: providing services to taxonomists for standard genome sequencing and annotation.</title>
        <authorList>
            <consortium name="The Broad Institute Genomics Platform"/>
            <consortium name="The Broad Institute Genome Sequencing Center for Infectious Disease"/>
            <person name="Wu L."/>
            <person name="Ma J."/>
        </authorList>
    </citation>
    <scope>NUCLEOTIDE SEQUENCE [LARGE SCALE GENOMIC DNA]</scope>
    <source>
        <strain evidence="8">CGMCC 1.14966</strain>
    </source>
</reference>
<dbReference type="PANTHER" id="PTHR43065">
    <property type="entry name" value="SENSOR HISTIDINE KINASE"/>
    <property type="match status" value="1"/>
</dbReference>
<proteinExistence type="predicted"/>
<dbReference type="InterPro" id="IPR003594">
    <property type="entry name" value="HATPase_dom"/>
</dbReference>
<dbReference type="InterPro" id="IPR005467">
    <property type="entry name" value="His_kinase_dom"/>
</dbReference>